<feature type="region of interest" description="Disordered" evidence="3">
    <location>
        <begin position="1321"/>
        <end position="1340"/>
    </location>
</feature>
<feature type="zinc finger region" description="C3H1-type" evidence="1">
    <location>
        <begin position="621"/>
        <end position="649"/>
    </location>
</feature>
<reference evidence="7" key="1">
    <citation type="submission" date="2021-02" db="EMBL/GenBank/DDBJ databases">
        <authorList>
            <person name="Dougan E. K."/>
            <person name="Rhodes N."/>
            <person name="Thang M."/>
            <person name="Chan C."/>
        </authorList>
    </citation>
    <scope>NUCLEOTIDE SEQUENCE</scope>
</reference>
<keyword evidence="4" id="KW-1133">Transmembrane helix</keyword>
<feature type="domain" description="Integrase catalytic" evidence="6">
    <location>
        <begin position="1346"/>
        <end position="1476"/>
    </location>
</feature>
<dbReference type="InterPro" id="IPR036397">
    <property type="entry name" value="RNaseH_sf"/>
</dbReference>
<accession>A0A812MCZ9</accession>
<keyword evidence="2" id="KW-0175">Coiled coil</keyword>
<comment type="caution">
    <text evidence="7">The sequence shown here is derived from an EMBL/GenBank/DDBJ whole genome shotgun (WGS) entry which is preliminary data.</text>
</comment>
<feature type="coiled-coil region" evidence="2">
    <location>
        <begin position="1789"/>
        <end position="1834"/>
    </location>
</feature>
<feature type="compositionally biased region" description="Low complexity" evidence="3">
    <location>
        <begin position="11"/>
        <end position="29"/>
    </location>
</feature>
<evidence type="ECO:0000259" key="6">
    <source>
        <dbReference type="PROSITE" id="PS50994"/>
    </source>
</evidence>
<dbReference type="GO" id="GO:0008270">
    <property type="term" value="F:zinc ion binding"/>
    <property type="evidence" value="ECO:0007669"/>
    <property type="project" value="UniProtKB-KW"/>
</dbReference>
<dbReference type="SUPFAM" id="SSF53098">
    <property type="entry name" value="Ribonuclease H-like"/>
    <property type="match status" value="1"/>
</dbReference>
<evidence type="ECO:0000256" key="2">
    <source>
        <dbReference type="SAM" id="Coils"/>
    </source>
</evidence>
<feature type="compositionally biased region" description="Low complexity" evidence="3">
    <location>
        <begin position="667"/>
        <end position="678"/>
    </location>
</feature>
<dbReference type="InterPro" id="IPR012337">
    <property type="entry name" value="RNaseH-like_sf"/>
</dbReference>
<dbReference type="GO" id="GO:0003676">
    <property type="term" value="F:nucleic acid binding"/>
    <property type="evidence" value="ECO:0007669"/>
    <property type="project" value="InterPro"/>
</dbReference>
<dbReference type="InterPro" id="IPR000571">
    <property type="entry name" value="Znf_CCCH"/>
</dbReference>
<proteinExistence type="predicted"/>
<feature type="non-terminal residue" evidence="7">
    <location>
        <position position="1"/>
    </location>
</feature>
<keyword evidence="1" id="KW-0863">Zinc-finger</keyword>
<dbReference type="Pfam" id="PF07727">
    <property type="entry name" value="RVT_2"/>
    <property type="match status" value="1"/>
</dbReference>
<feature type="region of interest" description="Disordered" evidence="3">
    <location>
        <begin position="664"/>
        <end position="742"/>
    </location>
</feature>
<feature type="compositionally biased region" description="Polar residues" evidence="3">
    <location>
        <begin position="56"/>
        <end position="100"/>
    </location>
</feature>
<dbReference type="OrthoDB" id="3562068at2759"/>
<feature type="domain" description="C3H1-type" evidence="5">
    <location>
        <begin position="621"/>
        <end position="649"/>
    </location>
</feature>
<evidence type="ECO:0000313" key="7">
    <source>
        <dbReference type="EMBL" id="CAE7262315.1"/>
    </source>
</evidence>
<evidence type="ECO:0000256" key="1">
    <source>
        <dbReference type="PROSITE-ProRule" id="PRU00723"/>
    </source>
</evidence>
<dbReference type="Gene3D" id="3.30.420.10">
    <property type="entry name" value="Ribonuclease H-like superfamily/Ribonuclease H"/>
    <property type="match status" value="1"/>
</dbReference>
<dbReference type="CDD" id="cd09272">
    <property type="entry name" value="RNase_HI_RT_Ty1"/>
    <property type="match status" value="1"/>
</dbReference>
<organism evidence="7 8">
    <name type="scientific">Symbiodinium necroappetens</name>
    <dbReference type="NCBI Taxonomy" id="1628268"/>
    <lineage>
        <taxon>Eukaryota</taxon>
        <taxon>Sar</taxon>
        <taxon>Alveolata</taxon>
        <taxon>Dinophyceae</taxon>
        <taxon>Suessiales</taxon>
        <taxon>Symbiodiniaceae</taxon>
        <taxon>Symbiodinium</taxon>
    </lineage>
</organism>
<dbReference type="InterPro" id="IPR013103">
    <property type="entry name" value="RVT_2"/>
</dbReference>
<keyword evidence="4" id="KW-0812">Transmembrane</keyword>
<dbReference type="PANTHER" id="PTHR11439:SF467">
    <property type="entry name" value="INTEGRASE CATALYTIC DOMAIN-CONTAINING PROTEIN"/>
    <property type="match status" value="1"/>
</dbReference>
<dbReference type="PROSITE" id="PS50994">
    <property type="entry name" value="INTEGRASE"/>
    <property type="match status" value="1"/>
</dbReference>
<feature type="coiled-coil region" evidence="2">
    <location>
        <begin position="743"/>
        <end position="770"/>
    </location>
</feature>
<evidence type="ECO:0000256" key="4">
    <source>
        <dbReference type="SAM" id="Phobius"/>
    </source>
</evidence>
<evidence type="ECO:0000313" key="8">
    <source>
        <dbReference type="Proteomes" id="UP000601435"/>
    </source>
</evidence>
<feature type="compositionally biased region" description="Polar residues" evidence="3">
    <location>
        <begin position="108"/>
        <end position="118"/>
    </location>
</feature>
<dbReference type="PANTHER" id="PTHR11439">
    <property type="entry name" value="GAG-POL-RELATED RETROTRANSPOSON"/>
    <property type="match status" value="1"/>
</dbReference>
<feature type="region of interest" description="Disordered" evidence="3">
    <location>
        <begin position="1"/>
        <end position="118"/>
    </location>
</feature>
<gene>
    <name evidence="7" type="primary">RE2</name>
    <name evidence="7" type="ORF">SNEC2469_LOCUS6033</name>
</gene>
<sequence length="2641" mass="293548">MDGEQRGPDYGALGSAGAAGEAAGTMNGGPRVAEQADDQGEGVGEVPATSGADNVVRQTASGRDVLTTTAASQGGQRENPEPFSSQLSASQQRPAETLQSPGMEHHQPQSALSGPTTSSRIVEQMQQHVVVGSYEFSPPEELPENEPRRHPQAGGQAMWLVRLGEFVQKRINQAGAVVSPLLEQRNRPVQKHVRQEMAEYNEPWERGSVRNLHLEQLRDCREESGVPQDLDLQEFPKLRVEALECFKVILLNFNQPLKSLFGILSFKGVLGDYLEVILKERDLVKNVLCLHQDCKVLGEKEGERGVYVAPPAQTGHTSGMFSDGCKFYFLAAPLNAWDDRMTQLQQAYLGKPEGDLKGAAELPLMPEVGPDAAVEFSDWAYEAEQVIGSLADKAALWFSACMEVARTTYDQYVTSSPLQRLTLTPVIPEELRHPRWSRLERKVTMMLLASMRKPAKDEVITHRISTVPSLLYRLFVLYQPGGSAERSTILRHLEGCSPGSDVYQCITALRKWRRYLQRAEDIGISVPDGSVLLRGVEAIASQTLESLPDIKFRVALAKNELQLHSRPEADSVIRYSNAILAELQTAAPARAATTTTEVAKLKNINLPDGATGTSPTAKAKAKASVPCKFFLTDSGCSKGSNCGYSHQFTKKEKAGRCWTCGSTQHMSSTCTTKKGSGSPNKESKGAGKAQLPKGPAVSQLAAATTTPSSKEPSPSALSSTTTLPVSTSSTTSTSTGDTATALSMDTEAQMKQLLEEANAMMKEMRKLKMLALSSTEVENNAAGRRCDPKTGRTGLLDSGASHPFRSAANDELKDAVRVKVQLANGSEVTLAQNKAGTLLAATPQDGDDVSPIVPLGALVSELGCDLSWTRRRGLEIRHPQHGIIKPRIVGQCPVIGESRALDFIKEMEERKLEKLVQATRSTARSLWLWDQATSWAGHLQSFVASGTRASQLQALGADDSPFKSLNDFEKSALAEGIELDDKAGWNYLKAIPCSRQKRKRLMTMPWVIRLFSGKGDGADPIFKELEDSRVLVEVDIARSSAFDMFKVSGVYRALLWAAATGRVDGVLGAPPCRKEGDSVLLLKQMWLFTVAKAARTMDVGQPVFMMMEGARLLRDVHCQDYVRWPTIRAAWAELLEDLCLEEVSPNMVTNLQMEDPLPDVGDCSREWTDAFKTLVKRAVDLWDQAPEGLQIAKWVKKLAAGSPDYLQGFTERELAMWKTHVQNNHRPFHRRCRTCVVSKGTGRHHRRVRHPDVHCLSLDIMGPFRTKSGDPNHRDYRYMLVGTYTMPKMNEESGVTNLEDPLCDHDGNTEEVDLTEGDHAEADILGGGSDAPGEDEWDELDPVELKRERPTESNMDLKGLTEEEFEKIFVEVGKPYDVQVIYVSMPLRGRTSARVQSAVQEIFLKLRSEGLQITRVHADRAREFRTESLKRWMLQHGSFMTYTEGQAPQQNGRAEAAVRWLKGEIKMLLQASGLSKSCWAMAASYATAWQRAKALGLPGPPLPFGTDVHIRAKVYGTGQRYDLDSRWRKGTYVGPSLDVRGGHIIKFPDNTYTTTKHLRPNLVNSDGLVDLGTHEALIPMPTRRLRGKAAVNEEFVAPQEENVGPYDPEHAAEQYAAGLLEEDELVQDQVEILVRLLPSVTEIPRRFGEQESGSMIWAAGAFVHGGVVGVKRATTTFPLTTKVFVKYIKQIAPDFKFNAVTVNINVKAQEHKDVHNVGTSMITAISHFKGGGLDVTVDGEVQRLELGCEPGFFDPHNKHSTAPWSDGDRMVMLAYSIRDSGKLTQDKDMDIAIQDLEEKAERLRSLLEEEEILVEQYSRVTSESRERLEETRNQVGEFLDYIHEELIGLEKVRTAACLSSMTRSSTTRTGESGAEDVDYEKLLDELEEDLKIVHTVPIVQVKRVLDRWVASIKKEVENLFASNTLRRVTAEQAKQLENSGQVVFAPAKCVFTLKPPQEAGRRAKRKCRLVICGNYVERGRDGPEDLYAAGTSSDSLRLSLVIAAVRGWLGAVSDVTGAFLLATWPEGKTRYGIFPPKVVRDAGFGEGEAWIIERPIYGLRESPKIWSDFRNRRLRSARVKLGDVVLVLHPTIVEPELWMIVCEVTGKLYGLMVLYVDDILYLSDKEVIEAVHRFITEEWPTSPLEWLNEHKAVRYLGVEILREPRVDEHGSRHYVYTVGQSAYVQDLLRSHDMQEVHPTQLPVPREWVEEAEASDEIEEGFSEDTLRQAQRVVGEGLWLSTRTRPDVLYVVNHLASLVSKRPEYVLRVGRRLLAYLAGTQDLRLQLGGPHGDDRAITCYTDASYAPFGKRSFGAAVICLHGSPISWKAGRQSFVTLSVMEAELYAATQGCLLLEGVYALANEVSPGKYQRVLAVDNTSAVAMLTGGPGSQRTRHLKIRANYVREAVESGWLVVKHVDGDQQLADLATKLQPRLRLQQLLRLWNFTGSCISNVLKTMQARVLTILAMLASLVCPTRAEDLSRTKDPVPMASWDELLMFVMVIALIAVIVWEVVKHVSIVFWRQLKAAKKAKKIQKIGEAASEMARKEIRSYETANEARATRSAVYAFETKNINGQRKVFPNAVFFELFRNEDRLENGRQMQVTVGRSKHQISDFQLDQPVEVGMRQRDFLVKIGKRPFLAFK</sequence>
<evidence type="ECO:0000256" key="3">
    <source>
        <dbReference type="SAM" id="MobiDB-lite"/>
    </source>
</evidence>
<dbReference type="GO" id="GO:0015074">
    <property type="term" value="P:DNA integration"/>
    <property type="evidence" value="ECO:0007669"/>
    <property type="project" value="InterPro"/>
</dbReference>
<keyword evidence="8" id="KW-1185">Reference proteome</keyword>
<evidence type="ECO:0000259" key="5">
    <source>
        <dbReference type="PROSITE" id="PS50103"/>
    </source>
</evidence>
<dbReference type="Proteomes" id="UP000601435">
    <property type="component" value="Unassembled WGS sequence"/>
</dbReference>
<feature type="compositionally biased region" description="Low complexity" evidence="3">
    <location>
        <begin position="701"/>
        <end position="742"/>
    </location>
</feature>
<dbReference type="InterPro" id="IPR001584">
    <property type="entry name" value="Integrase_cat-core"/>
</dbReference>
<dbReference type="EMBL" id="CAJNJA010010776">
    <property type="protein sequence ID" value="CAE7262315.1"/>
    <property type="molecule type" value="Genomic_DNA"/>
</dbReference>
<keyword evidence="4" id="KW-0472">Membrane</keyword>
<keyword evidence="1" id="KW-0479">Metal-binding</keyword>
<keyword evidence="1" id="KW-0862">Zinc</keyword>
<feature type="region of interest" description="Disordered" evidence="3">
    <location>
        <begin position="780"/>
        <end position="801"/>
    </location>
</feature>
<feature type="transmembrane region" description="Helical" evidence="4">
    <location>
        <begin position="2494"/>
        <end position="2512"/>
    </location>
</feature>
<dbReference type="PROSITE" id="PS50103">
    <property type="entry name" value="ZF_C3H1"/>
    <property type="match status" value="1"/>
</dbReference>
<name>A0A812MCZ9_9DINO</name>
<protein>
    <submittedName>
        <fullName evidence="7">RE2 protein</fullName>
    </submittedName>
</protein>